<reference evidence="1" key="1">
    <citation type="journal article" date="2022" name="bioRxiv">
        <title>Sequencing and chromosome-scale assembly of the giantPleurodeles waltlgenome.</title>
        <authorList>
            <person name="Brown T."/>
            <person name="Elewa A."/>
            <person name="Iarovenko S."/>
            <person name="Subramanian E."/>
            <person name="Araus A.J."/>
            <person name="Petzold A."/>
            <person name="Susuki M."/>
            <person name="Suzuki K.-i.T."/>
            <person name="Hayashi T."/>
            <person name="Toyoda A."/>
            <person name="Oliveira C."/>
            <person name="Osipova E."/>
            <person name="Leigh N.D."/>
            <person name="Simon A."/>
            <person name="Yun M.H."/>
        </authorList>
    </citation>
    <scope>NUCLEOTIDE SEQUENCE</scope>
    <source>
        <strain evidence="1">20211129_DDA</strain>
        <tissue evidence="1">Liver</tissue>
    </source>
</reference>
<gene>
    <name evidence="1" type="ORF">NDU88_002413</name>
</gene>
<dbReference type="Proteomes" id="UP001066276">
    <property type="component" value="Chromosome 9"/>
</dbReference>
<protein>
    <submittedName>
        <fullName evidence="1">Uncharacterized protein</fullName>
    </submittedName>
</protein>
<dbReference type="AlphaFoldDB" id="A0AAV7MXB3"/>
<evidence type="ECO:0000313" key="2">
    <source>
        <dbReference type="Proteomes" id="UP001066276"/>
    </source>
</evidence>
<dbReference type="EMBL" id="JANPWB010000013">
    <property type="protein sequence ID" value="KAJ1105005.1"/>
    <property type="molecule type" value="Genomic_DNA"/>
</dbReference>
<comment type="caution">
    <text evidence="1">The sequence shown here is derived from an EMBL/GenBank/DDBJ whole genome shotgun (WGS) entry which is preliminary data.</text>
</comment>
<evidence type="ECO:0000313" key="1">
    <source>
        <dbReference type="EMBL" id="KAJ1105005.1"/>
    </source>
</evidence>
<sequence length="92" mass="10685">MVKGLLGVLTAARGKRWEKSEGDDGWTEQRYWGRLETVELIVFYPSKIKLKEGKKRFGKKSVCGSWALEVEWKVRPGWIMREQANRSEDVAN</sequence>
<keyword evidence="2" id="KW-1185">Reference proteome</keyword>
<name>A0AAV7MXB3_PLEWA</name>
<organism evidence="1 2">
    <name type="scientific">Pleurodeles waltl</name>
    <name type="common">Iberian ribbed newt</name>
    <dbReference type="NCBI Taxonomy" id="8319"/>
    <lineage>
        <taxon>Eukaryota</taxon>
        <taxon>Metazoa</taxon>
        <taxon>Chordata</taxon>
        <taxon>Craniata</taxon>
        <taxon>Vertebrata</taxon>
        <taxon>Euteleostomi</taxon>
        <taxon>Amphibia</taxon>
        <taxon>Batrachia</taxon>
        <taxon>Caudata</taxon>
        <taxon>Salamandroidea</taxon>
        <taxon>Salamandridae</taxon>
        <taxon>Pleurodelinae</taxon>
        <taxon>Pleurodeles</taxon>
    </lineage>
</organism>
<proteinExistence type="predicted"/>
<accession>A0AAV7MXB3</accession>